<gene>
    <name evidence="9" type="ORF">DLAC_05611</name>
</gene>
<dbReference type="GO" id="GO:0043161">
    <property type="term" value="P:proteasome-mediated ubiquitin-dependent protein catabolic process"/>
    <property type="evidence" value="ECO:0007669"/>
    <property type="project" value="InterPro"/>
</dbReference>
<dbReference type="PROSITE" id="PS50897">
    <property type="entry name" value="CTLH"/>
    <property type="match status" value="1"/>
</dbReference>
<evidence type="ECO:0000259" key="7">
    <source>
        <dbReference type="PROSITE" id="PS50897"/>
    </source>
</evidence>
<comment type="caution">
    <text evidence="9">The sequence shown here is derived from an EMBL/GenBank/DDBJ whole genome shotgun (WGS) entry which is preliminary data.</text>
</comment>
<sequence length="405" mass="45944">MSNETTSTPIGTKIEFDQLDEGISRIVKKQKTTLSKTLTDIDSVISSLKTCKTQLNLIDDSMEIDSLISKSIGKLHTTTSENKMLTKVANEHKELHAPISKFGKVIDKNFRNDIESSTKDDIEFDKEILNEIILQHLYRIGRFDVADLLQKEADISNIRVGDDLKEKLISNQKILTILESHGSLKEAIQWCRDKRDSLKKINSYLEFNLHRLQFILLLVEGQSMEALTYARVNLSEFSESHLKEIQSLMGSFAYVNRLSLSPYAYMFTQKAIDDQWQEIKIQFGKNASTIMGLAQESPLSVTLTVGMKALPTFLKLSTFSVLKDINGENLTFEIKVAEEYNFHSIFACPVSREQSTKSNPPVMLQCGHLLCKNSTTRLIKGSSTKFKCPYCPVEQSLSNVKQIYF</sequence>
<dbReference type="FunFam" id="3.30.40.10:FF:000143">
    <property type="entry name" value="Regulator of gluconeogenesis Rmd5"/>
    <property type="match status" value="1"/>
</dbReference>
<keyword evidence="3" id="KW-0479">Metal-binding</keyword>
<evidence type="ECO:0000256" key="4">
    <source>
        <dbReference type="ARBA" id="ARBA00022771"/>
    </source>
</evidence>
<dbReference type="Proteomes" id="UP000076078">
    <property type="component" value="Unassembled WGS sequence"/>
</dbReference>
<dbReference type="InterPro" id="IPR027370">
    <property type="entry name" value="Znf-RING_euk"/>
</dbReference>
<dbReference type="GO" id="GO:0061630">
    <property type="term" value="F:ubiquitin protein ligase activity"/>
    <property type="evidence" value="ECO:0007669"/>
    <property type="project" value="InterPro"/>
</dbReference>
<keyword evidence="4 6" id="KW-0863">Zinc-finger</keyword>
<keyword evidence="2" id="KW-0963">Cytoplasm</keyword>
<dbReference type="InterPro" id="IPR024964">
    <property type="entry name" value="CTLH/CRA"/>
</dbReference>
<dbReference type="Pfam" id="PF13445">
    <property type="entry name" value="zf-RING_UBOX"/>
    <property type="match status" value="1"/>
</dbReference>
<keyword evidence="5" id="KW-0862">Zinc</keyword>
<evidence type="ECO:0000256" key="1">
    <source>
        <dbReference type="ARBA" id="ARBA00004496"/>
    </source>
</evidence>
<protein>
    <submittedName>
        <fullName evidence="9">Uncharacterized protein</fullName>
    </submittedName>
</protein>
<dbReference type="InterPro" id="IPR013144">
    <property type="entry name" value="CRA_dom"/>
</dbReference>
<feature type="domain" description="CTLH" evidence="7">
    <location>
        <begin position="182"/>
        <end position="225"/>
    </location>
</feature>
<dbReference type="Pfam" id="PF10607">
    <property type="entry name" value="CTLH"/>
    <property type="match status" value="1"/>
</dbReference>
<evidence type="ECO:0000256" key="3">
    <source>
        <dbReference type="ARBA" id="ARBA00022723"/>
    </source>
</evidence>
<dbReference type="STRING" id="361077.A0A151ZGA7"/>
<reference evidence="9 10" key="1">
    <citation type="submission" date="2015-12" db="EMBL/GenBank/DDBJ databases">
        <title>Dictyostelia acquired genes for synthesis and detection of signals that induce cell-type specialization by lateral gene transfer from prokaryotes.</title>
        <authorList>
            <person name="Gloeckner G."/>
            <person name="Schaap P."/>
        </authorList>
    </citation>
    <scope>NUCLEOTIDE SEQUENCE [LARGE SCALE GENOMIC DNA]</scope>
    <source>
        <strain evidence="9 10">TK</strain>
    </source>
</reference>
<dbReference type="PROSITE" id="PS50896">
    <property type="entry name" value="LISH"/>
    <property type="match status" value="1"/>
</dbReference>
<dbReference type="CDD" id="cd16652">
    <property type="entry name" value="dRING_Rmd5p-like"/>
    <property type="match status" value="1"/>
</dbReference>
<dbReference type="EMBL" id="LODT01000028">
    <property type="protein sequence ID" value="KYQ93006.1"/>
    <property type="molecule type" value="Genomic_DNA"/>
</dbReference>
<dbReference type="SUPFAM" id="SSF57850">
    <property type="entry name" value="RING/U-box"/>
    <property type="match status" value="1"/>
</dbReference>
<keyword evidence="10" id="KW-1185">Reference proteome</keyword>
<dbReference type="InterPro" id="IPR045098">
    <property type="entry name" value="Fyv10_fam"/>
</dbReference>
<dbReference type="OMA" id="LIRECKM"/>
<dbReference type="GO" id="GO:0005737">
    <property type="term" value="C:cytoplasm"/>
    <property type="evidence" value="ECO:0007669"/>
    <property type="project" value="UniProtKB-SubCell"/>
</dbReference>
<dbReference type="InterPro" id="IPR006594">
    <property type="entry name" value="LisH"/>
</dbReference>
<dbReference type="InterPro" id="IPR037683">
    <property type="entry name" value="Rmd5_dRing"/>
</dbReference>
<dbReference type="InterPro" id="IPR006595">
    <property type="entry name" value="CTLH_C"/>
</dbReference>
<dbReference type="SMART" id="SM00667">
    <property type="entry name" value="LisH"/>
    <property type="match status" value="1"/>
</dbReference>
<dbReference type="InterPro" id="IPR013083">
    <property type="entry name" value="Znf_RING/FYVE/PHD"/>
</dbReference>
<evidence type="ECO:0000256" key="6">
    <source>
        <dbReference type="PROSITE-ProRule" id="PRU01215"/>
    </source>
</evidence>
<dbReference type="GO" id="GO:0008270">
    <property type="term" value="F:zinc ion binding"/>
    <property type="evidence" value="ECO:0007669"/>
    <property type="project" value="UniProtKB-KW"/>
</dbReference>
<comment type="subcellular location">
    <subcellularLocation>
        <location evidence="1">Cytoplasm</location>
    </subcellularLocation>
</comment>
<organism evidence="9 10">
    <name type="scientific">Tieghemostelium lacteum</name>
    <name type="common">Slime mold</name>
    <name type="synonym">Dictyostelium lacteum</name>
    <dbReference type="NCBI Taxonomy" id="361077"/>
    <lineage>
        <taxon>Eukaryota</taxon>
        <taxon>Amoebozoa</taxon>
        <taxon>Evosea</taxon>
        <taxon>Eumycetozoa</taxon>
        <taxon>Dictyostelia</taxon>
        <taxon>Dictyosteliales</taxon>
        <taxon>Raperosteliaceae</taxon>
        <taxon>Tieghemostelium</taxon>
    </lineage>
</organism>
<evidence type="ECO:0000313" key="9">
    <source>
        <dbReference type="EMBL" id="KYQ93006.1"/>
    </source>
</evidence>
<dbReference type="GO" id="GO:0005634">
    <property type="term" value="C:nucleus"/>
    <property type="evidence" value="ECO:0007669"/>
    <property type="project" value="TreeGrafter"/>
</dbReference>
<dbReference type="PANTHER" id="PTHR12170">
    <property type="entry name" value="MACROPHAGE ERYTHROBLAST ATTACHER-RELATED"/>
    <property type="match status" value="1"/>
</dbReference>
<proteinExistence type="predicted"/>
<feature type="domain" description="RING-Gid-type" evidence="8">
    <location>
        <begin position="348"/>
        <end position="391"/>
    </location>
</feature>
<dbReference type="PROSITE" id="PS51867">
    <property type="entry name" value="ZF_RING_GID"/>
    <property type="match status" value="1"/>
</dbReference>
<evidence type="ECO:0000256" key="2">
    <source>
        <dbReference type="ARBA" id="ARBA00022490"/>
    </source>
</evidence>
<dbReference type="OrthoDB" id="1933281at2759"/>
<dbReference type="InParanoid" id="A0A151ZGA7"/>
<dbReference type="PANTHER" id="PTHR12170:SF3">
    <property type="entry name" value="GH10162P"/>
    <property type="match status" value="1"/>
</dbReference>
<evidence type="ECO:0000313" key="10">
    <source>
        <dbReference type="Proteomes" id="UP000076078"/>
    </source>
</evidence>
<dbReference type="GO" id="GO:0034657">
    <property type="term" value="C:GID complex"/>
    <property type="evidence" value="ECO:0007669"/>
    <property type="project" value="TreeGrafter"/>
</dbReference>
<evidence type="ECO:0000256" key="5">
    <source>
        <dbReference type="ARBA" id="ARBA00022833"/>
    </source>
</evidence>
<dbReference type="FunCoup" id="A0A151ZGA7">
    <property type="interactions" value="543"/>
</dbReference>
<dbReference type="SMART" id="SM00757">
    <property type="entry name" value="CRA"/>
    <property type="match status" value="1"/>
</dbReference>
<feature type="zinc finger region" description="RING-Gid-type" evidence="6">
    <location>
        <begin position="348"/>
        <end position="391"/>
    </location>
</feature>
<dbReference type="AlphaFoldDB" id="A0A151ZGA7"/>
<accession>A0A151ZGA7</accession>
<name>A0A151ZGA7_TIELA</name>
<dbReference type="InterPro" id="IPR044063">
    <property type="entry name" value="ZF_RING_GID"/>
</dbReference>
<evidence type="ECO:0000259" key="8">
    <source>
        <dbReference type="PROSITE" id="PS51867"/>
    </source>
</evidence>
<dbReference type="Gene3D" id="3.30.40.10">
    <property type="entry name" value="Zinc/RING finger domain, C3HC4 (zinc finger)"/>
    <property type="match status" value="1"/>
</dbReference>